<gene>
    <name evidence="2" type="ORF">RFH988_LOCUS29359</name>
</gene>
<evidence type="ECO:0000256" key="1">
    <source>
        <dbReference type="SAM" id="MobiDB-lite"/>
    </source>
</evidence>
<feature type="non-terminal residue" evidence="2">
    <location>
        <position position="45"/>
    </location>
</feature>
<dbReference type="Proteomes" id="UP000663882">
    <property type="component" value="Unassembled WGS sequence"/>
</dbReference>
<name>A0A815DB78_9BILA</name>
<sequence>MTEVENLYTDTLESGDRTKAMQRLRVPPLEERQSPLVTFRVGMFV</sequence>
<dbReference type="AlphaFoldDB" id="A0A815DB78"/>
<dbReference type="EMBL" id="CAJNOO010002744">
    <property type="protein sequence ID" value="CAF1294000.1"/>
    <property type="molecule type" value="Genomic_DNA"/>
</dbReference>
<evidence type="ECO:0000313" key="3">
    <source>
        <dbReference type="Proteomes" id="UP000663882"/>
    </source>
</evidence>
<reference evidence="2" key="1">
    <citation type="submission" date="2021-02" db="EMBL/GenBank/DDBJ databases">
        <authorList>
            <person name="Nowell W R."/>
        </authorList>
    </citation>
    <scope>NUCLEOTIDE SEQUENCE</scope>
</reference>
<accession>A0A815DB78</accession>
<comment type="caution">
    <text evidence="2">The sequence shown here is derived from an EMBL/GenBank/DDBJ whole genome shotgun (WGS) entry which is preliminary data.</text>
</comment>
<proteinExistence type="predicted"/>
<dbReference type="OrthoDB" id="9970435at2759"/>
<organism evidence="2 3">
    <name type="scientific">Rotaria sordida</name>
    <dbReference type="NCBI Taxonomy" id="392033"/>
    <lineage>
        <taxon>Eukaryota</taxon>
        <taxon>Metazoa</taxon>
        <taxon>Spiralia</taxon>
        <taxon>Gnathifera</taxon>
        <taxon>Rotifera</taxon>
        <taxon>Eurotatoria</taxon>
        <taxon>Bdelloidea</taxon>
        <taxon>Philodinida</taxon>
        <taxon>Philodinidae</taxon>
        <taxon>Rotaria</taxon>
    </lineage>
</organism>
<feature type="region of interest" description="Disordered" evidence="1">
    <location>
        <begin position="1"/>
        <end position="22"/>
    </location>
</feature>
<evidence type="ECO:0000313" key="2">
    <source>
        <dbReference type="EMBL" id="CAF1294000.1"/>
    </source>
</evidence>
<protein>
    <submittedName>
        <fullName evidence="2">Uncharacterized protein</fullName>
    </submittedName>
</protein>